<feature type="region of interest" description="Disordered" evidence="1">
    <location>
        <begin position="1"/>
        <end position="27"/>
    </location>
</feature>
<gene>
    <name evidence="2" type="ORF">ACFFR3_41325</name>
</gene>
<evidence type="ECO:0000256" key="1">
    <source>
        <dbReference type="SAM" id="MobiDB-lite"/>
    </source>
</evidence>
<dbReference type="EMBL" id="JBHMCF010000046">
    <property type="protein sequence ID" value="MFB9475974.1"/>
    <property type="molecule type" value="Genomic_DNA"/>
</dbReference>
<accession>A0ABV5P1Y5</accession>
<dbReference type="PANTHER" id="PTHR30121">
    <property type="entry name" value="UNCHARACTERIZED PROTEIN YJGR-RELATED"/>
    <property type="match status" value="1"/>
</dbReference>
<evidence type="ECO:0000313" key="2">
    <source>
        <dbReference type="EMBL" id="MFB9475974.1"/>
    </source>
</evidence>
<name>A0ABV5P1Y5_9ACTN</name>
<dbReference type="InterPro" id="IPR027417">
    <property type="entry name" value="P-loop_NTPase"/>
</dbReference>
<feature type="region of interest" description="Disordered" evidence="1">
    <location>
        <begin position="569"/>
        <end position="599"/>
    </location>
</feature>
<feature type="compositionally biased region" description="Low complexity" evidence="1">
    <location>
        <begin position="11"/>
        <end position="26"/>
    </location>
</feature>
<dbReference type="GO" id="GO:0005524">
    <property type="term" value="F:ATP binding"/>
    <property type="evidence" value="ECO:0007669"/>
    <property type="project" value="UniProtKB-KW"/>
</dbReference>
<comment type="caution">
    <text evidence="2">The sequence shown here is derived from an EMBL/GenBank/DDBJ whole genome shotgun (WGS) entry which is preliminary data.</text>
</comment>
<organism evidence="2 3">
    <name type="scientific">Nonomuraea salmonea</name>
    <dbReference type="NCBI Taxonomy" id="46181"/>
    <lineage>
        <taxon>Bacteria</taxon>
        <taxon>Bacillati</taxon>
        <taxon>Actinomycetota</taxon>
        <taxon>Actinomycetes</taxon>
        <taxon>Streptosporangiales</taxon>
        <taxon>Streptosporangiaceae</taxon>
        <taxon>Nonomuraea</taxon>
    </lineage>
</organism>
<dbReference type="SUPFAM" id="SSF52540">
    <property type="entry name" value="P-loop containing nucleoside triphosphate hydrolases"/>
    <property type="match status" value="1"/>
</dbReference>
<dbReference type="RefSeq" id="WP_364380282.1">
    <property type="nucleotide sequence ID" value="NZ_JBHMCF010000046.1"/>
</dbReference>
<sequence>MTEASATNGLTNGPAGRPTGGTAASGDAVGRVLGTHAASPLSFWVGLEPGRVVQLDDVVVTRRDTPDYGPVLVAGVVSAVEARHEGAGFDSDVFLIADGALPAAVVECAEVRVTRVEPEIFVPPLPGAPVYRAESDDRDQALYFDVMDRRVPMGLGRDGQPMYVNFDFLDGTRGAHVSISGVSGVATKTSFATFLIYSIFNSGVLGAEAANTKALIFSVKGEDLLFLDHANTRLDAAATAQYARLGLPAGPFGSVHVFAPPRPRDPNGVPDVSARTRDVSAYYWTLAEFCADELLRFVFSDADDERAQYSLLVGQVAARLQAWAEPVGEGGAVRIRRPGEESGPICRTFGDLVDVVGAQLADEGTRATWTGAPTPLGTVNAFLRRLRGAVRALSPIVRGDLPGGRPHAIGTSDAQVSIVDLHNLPERAQRFVVGVTLRGEFARKESAGTAKPLLFVVLDELNKYAPREGESPIKEILLDVAERGRSLGVILIGAQQTASEVERRIVANCSVRVAGRLDPAEATRPEYGWLPAATRDRATIARPGTMFVTQPEIPVPLAVTFPFPAWATRPAEAAQRPAPRREADPFAGLPGADDDIPPF</sequence>
<dbReference type="Gene3D" id="3.40.50.300">
    <property type="entry name" value="P-loop containing nucleotide triphosphate hydrolases"/>
    <property type="match status" value="1"/>
</dbReference>
<protein>
    <submittedName>
        <fullName evidence="2">ATP-binding protein</fullName>
    </submittedName>
</protein>
<reference evidence="2 3" key="1">
    <citation type="submission" date="2024-09" db="EMBL/GenBank/DDBJ databases">
        <authorList>
            <person name="Sun Q."/>
            <person name="Mori K."/>
        </authorList>
    </citation>
    <scope>NUCLEOTIDE SEQUENCE [LARGE SCALE GENOMIC DNA]</scope>
    <source>
        <strain evidence="2 3">JCM 3324</strain>
    </source>
</reference>
<keyword evidence="3" id="KW-1185">Reference proteome</keyword>
<dbReference type="PANTHER" id="PTHR30121:SF6">
    <property type="entry name" value="SLR6007 PROTEIN"/>
    <property type="match status" value="1"/>
</dbReference>
<evidence type="ECO:0000313" key="3">
    <source>
        <dbReference type="Proteomes" id="UP001589568"/>
    </source>
</evidence>
<proteinExistence type="predicted"/>
<keyword evidence="2" id="KW-0067">ATP-binding</keyword>
<dbReference type="InterPro" id="IPR051162">
    <property type="entry name" value="T4SS_component"/>
</dbReference>
<feature type="compositionally biased region" description="Polar residues" evidence="1">
    <location>
        <begin position="1"/>
        <end position="10"/>
    </location>
</feature>
<dbReference type="Proteomes" id="UP001589568">
    <property type="component" value="Unassembled WGS sequence"/>
</dbReference>
<keyword evidence="2" id="KW-0547">Nucleotide-binding</keyword>